<dbReference type="InterPro" id="IPR011992">
    <property type="entry name" value="EF-hand-dom_pair"/>
</dbReference>
<keyword evidence="3" id="KW-1185">Reference proteome</keyword>
<dbReference type="Gene3D" id="1.10.238.10">
    <property type="entry name" value="EF-hand"/>
    <property type="match status" value="1"/>
</dbReference>
<evidence type="ECO:0000313" key="3">
    <source>
        <dbReference type="Proteomes" id="UP000198781"/>
    </source>
</evidence>
<dbReference type="CDD" id="cd00051">
    <property type="entry name" value="EFh"/>
    <property type="match status" value="1"/>
</dbReference>
<dbReference type="STRING" id="187868.SAMN05192589_105195"/>
<evidence type="ECO:0000259" key="1">
    <source>
        <dbReference type="PROSITE" id="PS50222"/>
    </source>
</evidence>
<dbReference type="SMART" id="SM00054">
    <property type="entry name" value="EFh"/>
    <property type="match status" value="2"/>
</dbReference>
<dbReference type="Proteomes" id="UP000198781">
    <property type="component" value="Unassembled WGS sequence"/>
</dbReference>
<dbReference type="PROSITE" id="PS00018">
    <property type="entry name" value="EF_HAND_1"/>
    <property type="match status" value="1"/>
</dbReference>
<gene>
    <name evidence="2" type="ORF">SAMN05192589_105195</name>
</gene>
<evidence type="ECO:0000313" key="2">
    <source>
        <dbReference type="EMBL" id="SDD30482.1"/>
    </source>
</evidence>
<dbReference type="GO" id="GO:0005509">
    <property type="term" value="F:calcium ion binding"/>
    <property type="evidence" value="ECO:0007669"/>
    <property type="project" value="InterPro"/>
</dbReference>
<reference evidence="2 3" key="1">
    <citation type="submission" date="2016-10" db="EMBL/GenBank/DDBJ databases">
        <authorList>
            <person name="de Groot N.N."/>
        </authorList>
    </citation>
    <scope>NUCLEOTIDE SEQUENCE [LARGE SCALE GENOMIC DNA]</scope>
    <source>
        <strain evidence="2 3">DSM 16619</strain>
    </source>
</reference>
<name>A0A1G6TMT5_9BURK</name>
<dbReference type="InterPro" id="IPR018247">
    <property type="entry name" value="EF_Hand_1_Ca_BS"/>
</dbReference>
<dbReference type="InterPro" id="IPR002048">
    <property type="entry name" value="EF_hand_dom"/>
</dbReference>
<organism evidence="2 3">
    <name type="scientific">Paracidovorax valerianellae</name>
    <dbReference type="NCBI Taxonomy" id="187868"/>
    <lineage>
        <taxon>Bacteria</taxon>
        <taxon>Pseudomonadati</taxon>
        <taxon>Pseudomonadota</taxon>
        <taxon>Betaproteobacteria</taxon>
        <taxon>Burkholderiales</taxon>
        <taxon>Comamonadaceae</taxon>
        <taxon>Paracidovorax</taxon>
    </lineage>
</organism>
<accession>A0A1G6TMT5</accession>
<dbReference type="EMBL" id="FMZC01000005">
    <property type="protein sequence ID" value="SDD30482.1"/>
    <property type="molecule type" value="Genomic_DNA"/>
</dbReference>
<dbReference type="PROSITE" id="PS50222">
    <property type="entry name" value="EF_HAND_2"/>
    <property type="match status" value="1"/>
</dbReference>
<feature type="domain" description="EF-hand" evidence="1">
    <location>
        <begin position="104"/>
        <end position="139"/>
    </location>
</feature>
<dbReference type="SUPFAM" id="SSF47473">
    <property type="entry name" value="EF-hand"/>
    <property type="match status" value="1"/>
</dbReference>
<sequence>MPRMNAPAAPLSSRTRSLAAAAAAAAAAAQARPPAAALRAIALFSLLAMALAFNAVAAPPPATAASAPAAKASEPLSKGEIKAQKEFKMLDFNGDGKLSRSEVALFPRLANSFDDADTNHDGFVSYEEVRAFAIKYRAERDRAKADAARAPASGASAAKP</sequence>
<dbReference type="RefSeq" id="WP_434802345.1">
    <property type="nucleotide sequence ID" value="NZ_FMZC01000005.1"/>
</dbReference>
<protein>
    <submittedName>
        <fullName evidence="2">EF hand</fullName>
    </submittedName>
</protein>
<proteinExistence type="predicted"/>
<dbReference type="AlphaFoldDB" id="A0A1G6TMT5"/>
<dbReference type="Pfam" id="PF13202">
    <property type="entry name" value="EF-hand_5"/>
    <property type="match status" value="2"/>
</dbReference>